<feature type="domain" description="FAD-dependent protein C-terminal" evidence="1">
    <location>
        <begin position="281"/>
        <end position="475"/>
    </location>
</feature>
<dbReference type="PIRSF" id="PIRSF038984">
    <property type="entry name" value="FAD_binding_protein"/>
    <property type="match status" value="1"/>
</dbReference>
<name>A0ABR7IMU9_9CLOT</name>
<protein>
    <recommendedName>
        <fullName evidence="1">FAD-dependent protein C-terminal domain-containing protein</fullName>
    </recommendedName>
</protein>
<dbReference type="Gene3D" id="3.50.50.60">
    <property type="entry name" value="FAD/NAD(P)-binding domain"/>
    <property type="match status" value="2"/>
</dbReference>
<dbReference type="SUPFAM" id="SSF51905">
    <property type="entry name" value="FAD/NAD(P)-binding domain"/>
    <property type="match status" value="1"/>
</dbReference>
<comment type="caution">
    <text evidence="2">The sequence shown here is derived from an EMBL/GenBank/DDBJ whole genome shotgun (WGS) entry which is preliminary data.</text>
</comment>
<evidence type="ECO:0000259" key="1">
    <source>
        <dbReference type="Pfam" id="PF21688"/>
    </source>
</evidence>
<dbReference type="InterPro" id="IPR028348">
    <property type="entry name" value="FAD-binding_protein"/>
</dbReference>
<dbReference type="Proteomes" id="UP000649151">
    <property type="component" value="Unassembled WGS sequence"/>
</dbReference>
<proteinExistence type="predicted"/>
<dbReference type="Gene3D" id="3.30.70.2700">
    <property type="match status" value="1"/>
</dbReference>
<gene>
    <name evidence="2" type="ORF">H8Z77_00240</name>
</gene>
<evidence type="ECO:0000313" key="2">
    <source>
        <dbReference type="EMBL" id="MBC5786459.1"/>
    </source>
</evidence>
<dbReference type="EMBL" id="JACOQK010000001">
    <property type="protein sequence ID" value="MBC5786459.1"/>
    <property type="molecule type" value="Genomic_DNA"/>
</dbReference>
<dbReference type="Pfam" id="PF21688">
    <property type="entry name" value="FAD-depend_C"/>
    <property type="match status" value="1"/>
</dbReference>
<dbReference type="PANTHER" id="PTHR42842">
    <property type="entry name" value="FAD/NAD(P)-BINDING OXIDOREDUCTASE"/>
    <property type="match status" value="1"/>
</dbReference>
<sequence length="531" mass="57711">MPIVVSGIRIGLDQTEEQAIRKAIKKLKISHNLVKEAYVNKVSLDARRQNQITLVNTVCVELTEGELEAVQAASDSSVVYREKRSICFTPGLEKLESPIVIAGFGPAGMFAALTLARQGYHPIVLERGTDVDQRVIGVNRFWKQGVFDSKANVQFGEGGAGTFSDGKLTTRISDPFCDLVLKDFVNHGAPEEILKKAKPHIGTDKLRQVVKSIREEIQSLGGEIRFCSQLEGVTFQNNQLKSIRVNGEEIPASILILAIGHSARDTFSMLLESGVYLEPKAFSVGARIEHLQSEIDKGLYGKYAGHPLLPKGEYQLSYRKNGRGVYTFCMCPGGMVVPSSSCEGTVVTNGMSEFARDQKNANSALVVGVGPEDFGSSPLDGIKFQQRLEQQAFQLGGKDYRAPAATVGEFLNHRVGLQEKRVHPSYALGVNPVDFDRLFPNIVTQMMREGLERFGRKIPGFDASDAVLTGPETRTSSPVRITRGEDFCAVGKSGLYPCGEGAGYAGGIMSAAVDGIRIASAIIQKYQPYGG</sequence>
<accession>A0ABR7IMU9</accession>
<reference evidence="2 3" key="1">
    <citation type="submission" date="2020-08" db="EMBL/GenBank/DDBJ databases">
        <title>Genome public.</title>
        <authorList>
            <person name="Liu C."/>
            <person name="Sun Q."/>
        </authorList>
    </citation>
    <scope>NUCLEOTIDE SEQUENCE [LARGE SCALE GENOMIC DNA]</scope>
    <source>
        <strain evidence="2 3">NSJ-27</strain>
    </source>
</reference>
<dbReference type="RefSeq" id="WP_186995793.1">
    <property type="nucleotide sequence ID" value="NZ_JACOQK010000001.1"/>
</dbReference>
<dbReference type="InterPro" id="IPR049516">
    <property type="entry name" value="FAD-depend_C"/>
</dbReference>
<organism evidence="2 3">
    <name type="scientific">Clostridium facile</name>
    <dbReference type="NCBI Taxonomy" id="2763035"/>
    <lineage>
        <taxon>Bacteria</taxon>
        <taxon>Bacillati</taxon>
        <taxon>Bacillota</taxon>
        <taxon>Clostridia</taxon>
        <taxon>Eubacteriales</taxon>
        <taxon>Clostridiaceae</taxon>
        <taxon>Clostridium</taxon>
    </lineage>
</organism>
<evidence type="ECO:0000313" key="3">
    <source>
        <dbReference type="Proteomes" id="UP000649151"/>
    </source>
</evidence>
<dbReference type="PANTHER" id="PTHR42842:SF3">
    <property type="entry name" value="FAD_NAD(P)-BINDING OXIDOREDUCTASE FAMILY PROTEIN"/>
    <property type="match status" value="1"/>
</dbReference>
<dbReference type="InterPro" id="IPR036188">
    <property type="entry name" value="FAD/NAD-bd_sf"/>
</dbReference>
<keyword evidence="3" id="KW-1185">Reference proteome</keyword>